<dbReference type="GO" id="GO:0003700">
    <property type="term" value="F:DNA-binding transcription factor activity"/>
    <property type="evidence" value="ECO:0007669"/>
    <property type="project" value="InterPro"/>
</dbReference>
<evidence type="ECO:0000256" key="3">
    <source>
        <dbReference type="ARBA" id="ARBA00023125"/>
    </source>
</evidence>
<keyword evidence="1" id="KW-0678">Repressor</keyword>
<dbReference type="SUPFAM" id="SSF55136">
    <property type="entry name" value="Probable bacterial effector-binding domain"/>
    <property type="match status" value="1"/>
</dbReference>
<feature type="domain" description="HTH merR-type" evidence="5">
    <location>
        <begin position="5"/>
        <end position="75"/>
    </location>
</feature>
<dbReference type="SUPFAM" id="SSF46955">
    <property type="entry name" value="Putative DNA-binding domain"/>
    <property type="match status" value="1"/>
</dbReference>
<evidence type="ECO:0000256" key="4">
    <source>
        <dbReference type="ARBA" id="ARBA00023163"/>
    </source>
</evidence>
<dbReference type="InterPro" id="IPR000551">
    <property type="entry name" value="MerR-type_HTH_dom"/>
</dbReference>
<organism evidence="6 7">
    <name type="scientific">Dethiosulfatibacter aminovorans DSM 17477</name>
    <dbReference type="NCBI Taxonomy" id="1121476"/>
    <lineage>
        <taxon>Bacteria</taxon>
        <taxon>Bacillati</taxon>
        <taxon>Bacillota</taxon>
        <taxon>Tissierellia</taxon>
        <taxon>Dethiosulfatibacter</taxon>
    </lineage>
</organism>
<keyword evidence="4" id="KW-0804">Transcription</keyword>
<dbReference type="RefSeq" id="WP_073045451.1">
    <property type="nucleotide sequence ID" value="NZ_FQZL01000004.1"/>
</dbReference>
<evidence type="ECO:0000313" key="7">
    <source>
        <dbReference type="Proteomes" id="UP000184052"/>
    </source>
</evidence>
<dbReference type="PROSITE" id="PS50937">
    <property type="entry name" value="HTH_MERR_2"/>
    <property type="match status" value="1"/>
</dbReference>
<evidence type="ECO:0000313" key="6">
    <source>
        <dbReference type="EMBL" id="SHI34654.1"/>
    </source>
</evidence>
<dbReference type="InterPro" id="IPR009061">
    <property type="entry name" value="DNA-bd_dom_put_sf"/>
</dbReference>
<reference evidence="6 7" key="1">
    <citation type="submission" date="2016-11" db="EMBL/GenBank/DDBJ databases">
        <authorList>
            <person name="Jaros S."/>
            <person name="Januszkiewicz K."/>
            <person name="Wedrychowicz H."/>
        </authorList>
    </citation>
    <scope>NUCLEOTIDE SEQUENCE [LARGE SCALE GENOMIC DNA]</scope>
    <source>
        <strain evidence="6 7">DSM 17477</strain>
    </source>
</reference>
<dbReference type="STRING" id="1121476.SAMN02745751_00086"/>
<keyword evidence="3 6" id="KW-0238">DNA-binding</keyword>
<protein>
    <submittedName>
        <fullName evidence="6">DNA-binding transcriptional regulator, MerR family</fullName>
    </submittedName>
</protein>
<dbReference type="Gene3D" id="3.20.80.10">
    <property type="entry name" value="Regulatory factor, effector binding domain"/>
    <property type="match status" value="1"/>
</dbReference>
<keyword evidence="2" id="KW-0805">Transcription regulation</keyword>
<evidence type="ECO:0000256" key="2">
    <source>
        <dbReference type="ARBA" id="ARBA00023015"/>
    </source>
</evidence>
<sequence>MNKDYYKIGEVSKKCSIPIKTLRYYDEIGLIKPEYIEEQNNYRYYTKEQMVTIYIIRKLKNLDFSLKEIKSILEDNNTKAIETSIEKKLQEISEKIALLQKSYESGENFLARLKRGAIILDHYDKGVLNEYDKDIDVVKIEEISEKNLYFIRKPIIAYNNAGVTLDRWIEIREVAESKNLKTRGPIMLTYYENLLDQFLYKDCDVEFAIEVDEYRDEPSFRKFGGFQAVTCIHVGDYSNIVQTYLKMIQFINLNRDKYAIDGYPTDEFIISPVDINNIDEHITRVIIPIKKLQK</sequence>
<dbReference type="Pfam" id="PF06445">
    <property type="entry name" value="GyrI-like"/>
    <property type="match status" value="1"/>
</dbReference>
<dbReference type="Pfam" id="PF13411">
    <property type="entry name" value="MerR_1"/>
    <property type="match status" value="1"/>
</dbReference>
<accession>A0A1M6ADL6</accession>
<dbReference type="InterPro" id="IPR047057">
    <property type="entry name" value="MerR_fam"/>
</dbReference>
<proteinExistence type="predicted"/>
<evidence type="ECO:0000259" key="5">
    <source>
        <dbReference type="PROSITE" id="PS50937"/>
    </source>
</evidence>
<dbReference type="Proteomes" id="UP000184052">
    <property type="component" value="Unassembled WGS sequence"/>
</dbReference>
<dbReference type="SMART" id="SM00422">
    <property type="entry name" value="HTH_MERR"/>
    <property type="match status" value="1"/>
</dbReference>
<dbReference type="EMBL" id="FQZL01000004">
    <property type="protein sequence ID" value="SHI34654.1"/>
    <property type="molecule type" value="Genomic_DNA"/>
</dbReference>
<dbReference type="InterPro" id="IPR011256">
    <property type="entry name" value="Reg_factor_effector_dom_sf"/>
</dbReference>
<keyword evidence="7" id="KW-1185">Reference proteome</keyword>
<evidence type="ECO:0000256" key="1">
    <source>
        <dbReference type="ARBA" id="ARBA00022491"/>
    </source>
</evidence>
<dbReference type="AlphaFoldDB" id="A0A1M6ADL6"/>
<dbReference type="InterPro" id="IPR029442">
    <property type="entry name" value="GyrI-like"/>
</dbReference>
<dbReference type="PANTHER" id="PTHR30204:SF69">
    <property type="entry name" value="MERR-FAMILY TRANSCRIPTIONAL REGULATOR"/>
    <property type="match status" value="1"/>
</dbReference>
<dbReference type="PANTHER" id="PTHR30204">
    <property type="entry name" value="REDOX-CYCLING DRUG-SENSING TRANSCRIPTIONAL ACTIVATOR SOXR"/>
    <property type="match status" value="1"/>
</dbReference>
<dbReference type="Gene3D" id="1.10.1660.10">
    <property type="match status" value="1"/>
</dbReference>
<name>A0A1M6ADL6_9FIRM</name>
<dbReference type="OrthoDB" id="9773308at2"/>
<gene>
    <name evidence="6" type="ORF">SAMN02745751_00086</name>
</gene>
<dbReference type="CDD" id="cd01107">
    <property type="entry name" value="HTH_BmrR"/>
    <property type="match status" value="1"/>
</dbReference>
<dbReference type="GO" id="GO:0003677">
    <property type="term" value="F:DNA binding"/>
    <property type="evidence" value="ECO:0007669"/>
    <property type="project" value="UniProtKB-KW"/>
</dbReference>